<organism evidence="1 2">
    <name type="scientific">Flavobacterium resistens</name>
    <dbReference type="NCBI Taxonomy" id="443612"/>
    <lineage>
        <taxon>Bacteria</taxon>
        <taxon>Pseudomonadati</taxon>
        <taxon>Bacteroidota</taxon>
        <taxon>Flavobacteriia</taxon>
        <taxon>Flavobacteriales</taxon>
        <taxon>Flavobacteriaceae</taxon>
        <taxon>Flavobacterium</taxon>
    </lineage>
</organism>
<proteinExistence type="predicted"/>
<sequence>MKPREYFKDGLIFFMINRLLNDPKLDTIFSIFI</sequence>
<protein>
    <submittedName>
        <fullName evidence="1">Uncharacterized protein</fullName>
    </submittedName>
</protein>
<name>A0A521EZP0_9FLAO</name>
<dbReference type="Proteomes" id="UP000317289">
    <property type="component" value="Unassembled WGS sequence"/>
</dbReference>
<gene>
    <name evidence="1" type="ORF">SAMN06265349_10637</name>
</gene>
<evidence type="ECO:0000313" key="2">
    <source>
        <dbReference type="Proteomes" id="UP000317289"/>
    </source>
</evidence>
<accession>A0A521EZP0</accession>
<reference evidence="1 2" key="1">
    <citation type="submission" date="2017-05" db="EMBL/GenBank/DDBJ databases">
        <authorList>
            <person name="Varghese N."/>
            <person name="Submissions S."/>
        </authorList>
    </citation>
    <scope>NUCLEOTIDE SEQUENCE [LARGE SCALE GENOMIC DNA]</scope>
    <source>
        <strain evidence="1 2">DSM 19382</strain>
    </source>
</reference>
<evidence type="ECO:0000313" key="1">
    <source>
        <dbReference type="EMBL" id="SMO89365.1"/>
    </source>
</evidence>
<dbReference type="EMBL" id="FXTA01000006">
    <property type="protein sequence ID" value="SMO89365.1"/>
    <property type="molecule type" value="Genomic_DNA"/>
</dbReference>
<dbReference type="AlphaFoldDB" id="A0A521EZP0"/>